<organism evidence="2">
    <name type="scientific">Glycine max</name>
    <name type="common">Soybean</name>
    <name type="synonym">Glycine hispida</name>
    <dbReference type="NCBI Taxonomy" id="3847"/>
    <lineage>
        <taxon>Eukaryota</taxon>
        <taxon>Viridiplantae</taxon>
        <taxon>Streptophyta</taxon>
        <taxon>Embryophyta</taxon>
        <taxon>Tracheophyta</taxon>
        <taxon>Spermatophyta</taxon>
        <taxon>Magnoliopsida</taxon>
        <taxon>eudicotyledons</taxon>
        <taxon>Gunneridae</taxon>
        <taxon>Pentapetalae</taxon>
        <taxon>rosids</taxon>
        <taxon>fabids</taxon>
        <taxon>Fabales</taxon>
        <taxon>Fabaceae</taxon>
        <taxon>Papilionoideae</taxon>
        <taxon>50 kb inversion clade</taxon>
        <taxon>NPAAA clade</taxon>
        <taxon>indigoferoid/millettioid clade</taxon>
        <taxon>Phaseoleae</taxon>
        <taxon>Glycine</taxon>
        <taxon>Glycine subgen. Soja</taxon>
    </lineage>
</organism>
<dbReference type="Pfam" id="PF00483">
    <property type="entry name" value="NTP_transferase"/>
    <property type="match status" value="1"/>
</dbReference>
<dbReference type="SUPFAM" id="SSF53448">
    <property type="entry name" value="Nucleotide-diphospho-sugar transferases"/>
    <property type="match status" value="1"/>
</dbReference>
<evidence type="ECO:0000313" key="3">
    <source>
        <dbReference type="EnsemblPlants" id="KRH31040"/>
    </source>
</evidence>
<dbReference type="SMR" id="K7LRM0"/>
<reference evidence="2 3" key="1">
    <citation type="journal article" date="2010" name="Nature">
        <title>Genome sequence of the palaeopolyploid soybean.</title>
        <authorList>
            <person name="Schmutz J."/>
            <person name="Cannon S.B."/>
            <person name="Schlueter J."/>
            <person name="Ma J."/>
            <person name="Mitros T."/>
            <person name="Nelson W."/>
            <person name="Hyten D.L."/>
            <person name="Song Q."/>
            <person name="Thelen J.J."/>
            <person name="Cheng J."/>
            <person name="Xu D."/>
            <person name="Hellsten U."/>
            <person name="May G.D."/>
            <person name="Yu Y."/>
            <person name="Sakurai T."/>
            <person name="Umezawa T."/>
            <person name="Bhattacharyya M.K."/>
            <person name="Sandhu D."/>
            <person name="Valliyodan B."/>
            <person name="Lindquist E."/>
            <person name="Peto M."/>
            <person name="Grant D."/>
            <person name="Shu S."/>
            <person name="Goodstein D."/>
            <person name="Barry K."/>
            <person name="Futrell-Griggs M."/>
            <person name="Abernathy B."/>
            <person name="Du J."/>
            <person name="Tian Z."/>
            <person name="Zhu L."/>
            <person name="Gill N."/>
            <person name="Joshi T."/>
            <person name="Libault M."/>
            <person name="Sethuraman A."/>
            <person name="Zhang X.-C."/>
            <person name="Shinozaki K."/>
            <person name="Nguyen H.T."/>
            <person name="Wing R.A."/>
            <person name="Cregan P."/>
            <person name="Specht J."/>
            <person name="Grimwood J."/>
            <person name="Rokhsar D."/>
            <person name="Stacey G."/>
            <person name="Shoemaker R.C."/>
            <person name="Jackson S.A."/>
        </authorList>
    </citation>
    <scope>NUCLEOTIDE SEQUENCE [LARGE SCALE GENOMIC DNA]</scope>
    <source>
        <strain evidence="3">cv. Williams 82</strain>
        <tissue evidence="2">Callus</tissue>
    </source>
</reference>
<feature type="domain" description="Nucleotidyl transferase" evidence="1">
    <location>
        <begin position="24"/>
        <end position="92"/>
    </location>
</feature>
<dbReference type="InterPro" id="IPR005835">
    <property type="entry name" value="NTP_transferase_dom"/>
</dbReference>
<dbReference type="InterPro" id="IPR029044">
    <property type="entry name" value="Nucleotide-diphossugar_trans"/>
</dbReference>
<dbReference type="Proteomes" id="UP000008827">
    <property type="component" value="Chromosome 11"/>
</dbReference>
<dbReference type="AlphaFoldDB" id="K7LRM0"/>
<dbReference type="OMA" id="HEGFWME"/>
<reference evidence="2" key="3">
    <citation type="submission" date="2018-07" db="EMBL/GenBank/DDBJ databases">
        <title>WGS assembly of Glycine max.</title>
        <authorList>
            <person name="Schmutz J."/>
            <person name="Cannon S."/>
            <person name="Schlueter J."/>
            <person name="Ma J."/>
            <person name="Mitros T."/>
            <person name="Nelson W."/>
            <person name="Hyten D."/>
            <person name="Song Q."/>
            <person name="Thelen J."/>
            <person name="Cheng J."/>
            <person name="Xu D."/>
            <person name="Hellsten U."/>
            <person name="May G."/>
            <person name="Yu Y."/>
            <person name="Sakurai T."/>
            <person name="Umezawa T."/>
            <person name="Bhattacharyya M."/>
            <person name="Sandhu D."/>
            <person name="Valliyodan B."/>
            <person name="Lindquist E."/>
            <person name="Peto M."/>
            <person name="Grant D."/>
            <person name="Shu S."/>
            <person name="Goodstein D."/>
            <person name="Barry K."/>
            <person name="Futrell-Griggs M."/>
            <person name="Abernathy B."/>
            <person name="Du J."/>
            <person name="Tian Z."/>
            <person name="Zhu L."/>
            <person name="Gill N."/>
            <person name="Joshi T."/>
            <person name="Libault M."/>
            <person name="Sethuraman A."/>
            <person name="Zhang X."/>
            <person name="Shinozaki K."/>
            <person name="Nguyen H."/>
            <person name="Wing R."/>
            <person name="Cregan P."/>
            <person name="Specht J."/>
            <person name="Grimwood J."/>
            <person name="Rokhsar D."/>
            <person name="Stacey G."/>
            <person name="Shoemaker R."/>
            <person name="Jackson S."/>
        </authorList>
    </citation>
    <scope>NUCLEOTIDE SEQUENCE</scope>
    <source>
        <tissue evidence="2">Callus</tissue>
    </source>
</reference>
<accession>K7LRM0</accession>
<reference evidence="3" key="2">
    <citation type="submission" date="2018-02" db="UniProtKB">
        <authorList>
            <consortium name="EnsemblPlants"/>
        </authorList>
    </citation>
    <scope>IDENTIFICATION</scope>
    <source>
        <strain evidence="3">Williams 82</strain>
    </source>
</reference>
<evidence type="ECO:0000313" key="2">
    <source>
        <dbReference type="EMBL" id="KRH31040.1"/>
    </source>
</evidence>
<dbReference type="PANTHER" id="PTHR22572">
    <property type="entry name" value="SUGAR-1-PHOSPHATE GUANYL TRANSFERASE"/>
    <property type="match status" value="1"/>
</dbReference>
<dbReference type="HOGENOM" id="CLU_029499_2_3_1"/>
<dbReference type="PaxDb" id="3847-GLYMA11G34525.1"/>
<evidence type="ECO:0000259" key="1">
    <source>
        <dbReference type="Pfam" id="PF00483"/>
    </source>
</evidence>
<dbReference type="Gramene" id="KRH31040">
    <property type="protein sequence ID" value="KRH31040"/>
    <property type="gene ID" value="GLYMA_11G223500"/>
</dbReference>
<protein>
    <recommendedName>
        <fullName evidence="1">Nucleotidyl transferase domain-containing protein</fullName>
    </recommendedName>
</protein>
<dbReference type="eggNOG" id="KOG1322">
    <property type="taxonomic scope" value="Eukaryota"/>
</dbReference>
<proteinExistence type="predicted"/>
<dbReference type="InterPro" id="IPR050486">
    <property type="entry name" value="Mannose-1P_guanyltransferase"/>
</dbReference>
<dbReference type="EnsemblPlants" id="KRH31040">
    <property type="protein sequence ID" value="KRH31040"/>
    <property type="gene ID" value="GLYMA_11G223500"/>
</dbReference>
<gene>
    <name evidence="2" type="ORF">GLYMA_11G223500</name>
</gene>
<evidence type="ECO:0000313" key="4">
    <source>
        <dbReference type="Proteomes" id="UP000008827"/>
    </source>
</evidence>
<sequence length="167" mass="18854">MASPLETFISPWNFCILMAMLNFKNVSEAELGLKITLSEEAEPLDTTGPLALAKDLLLDASREPFLVLNAYITNDYPLKQIIDFHIEHDGEATELVSQSFQEIPQKFVGNRVNAGVYLMNPSVLNRIELTPTSMETKVFLNTVADRKLYAMFLPHEGFWMEIGGQRD</sequence>
<dbReference type="EMBL" id="CM000844">
    <property type="protein sequence ID" value="KRH31040.1"/>
    <property type="molecule type" value="Genomic_DNA"/>
</dbReference>
<dbReference type="Gene3D" id="3.90.550.10">
    <property type="entry name" value="Spore Coat Polysaccharide Biosynthesis Protein SpsA, Chain A"/>
    <property type="match status" value="1"/>
</dbReference>
<dbReference type="STRING" id="3847.K7LRM0"/>
<keyword evidence="4" id="KW-1185">Reference proteome</keyword>
<name>K7LRM0_SOYBN</name>
<dbReference type="InParanoid" id="K7LRM0"/>